<dbReference type="FunCoup" id="A0A1V9X2V6">
    <property type="interactions" value="314"/>
</dbReference>
<evidence type="ECO:0000256" key="7">
    <source>
        <dbReference type="ARBA" id="ARBA00022729"/>
    </source>
</evidence>
<dbReference type="STRING" id="418985.A0A1V9X2V6"/>
<evidence type="ECO:0000256" key="12">
    <source>
        <dbReference type="ARBA" id="ARBA00023180"/>
    </source>
</evidence>
<evidence type="ECO:0000313" key="19">
    <source>
        <dbReference type="Proteomes" id="UP000192247"/>
    </source>
</evidence>
<evidence type="ECO:0000256" key="1">
    <source>
        <dbReference type="ARBA" id="ARBA00004651"/>
    </source>
</evidence>
<dbReference type="PANTHER" id="PTHR11309">
    <property type="entry name" value="FRIZZLED"/>
    <property type="match status" value="1"/>
</dbReference>
<evidence type="ECO:0000256" key="11">
    <source>
        <dbReference type="ARBA" id="ARBA00023170"/>
    </source>
</evidence>
<evidence type="ECO:0000256" key="6">
    <source>
        <dbReference type="ARBA" id="ARBA00022692"/>
    </source>
</evidence>
<proteinExistence type="inferred from homology"/>
<evidence type="ECO:0000256" key="5">
    <source>
        <dbReference type="ARBA" id="ARBA00022687"/>
    </source>
</evidence>
<feature type="disulfide bond" evidence="13">
    <location>
        <begin position="107"/>
        <end position="131"/>
    </location>
</feature>
<dbReference type="GO" id="GO:0005886">
    <property type="term" value="C:plasma membrane"/>
    <property type="evidence" value="ECO:0007669"/>
    <property type="project" value="UniProtKB-SubCell"/>
</dbReference>
<dbReference type="Gene3D" id="1.10.2000.10">
    <property type="entry name" value="Frizzled cysteine-rich domain"/>
    <property type="match status" value="1"/>
</dbReference>
<feature type="transmembrane region" description="Helical" evidence="14">
    <location>
        <begin position="455"/>
        <end position="476"/>
    </location>
</feature>
<evidence type="ECO:0000256" key="10">
    <source>
        <dbReference type="ARBA" id="ARBA00023157"/>
    </source>
</evidence>
<dbReference type="Gene3D" id="1.20.1070.10">
    <property type="entry name" value="Rhodopsin 7-helix transmembrane proteins"/>
    <property type="match status" value="1"/>
</dbReference>
<keyword evidence="6 14" id="KW-0812">Transmembrane</keyword>
<keyword evidence="9 14" id="KW-0472">Membrane</keyword>
<evidence type="ECO:0000256" key="15">
    <source>
        <dbReference type="SAM" id="SignalP"/>
    </source>
</evidence>
<dbReference type="SMART" id="SM01330">
    <property type="entry name" value="Frizzled"/>
    <property type="match status" value="1"/>
</dbReference>
<feature type="transmembrane region" description="Helical" evidence="14">
    <location>
        <begin position="265"/>
        <end position="285"/>
    </location>
</feature>
<dbReference type="Pfam" id="PF01534">
    <property type="entry name" value="Frizzled"/>
    <property type="match status" value="1"/>
</dbReference>
<keyword evidence="4" id="KW-1003">Cell membrane</keyword>
<evidence type="ECO:0000313" key="18">
    <source>
        <dbReference type="EMBL" id="OQR67726.1"/>
    </source>
</evidence>
<dbReference type="InterPro" id="IPR015526">
    <property type="entry name" value="Frizzled/SFRP"/>
</dbReference>
<keyword evidence="3" id="KW-0217">Developmental protein</keyword>
<evidence type="ECO:0000259" key="17">
    <source>
        <dbReference type="PROSITE" id="PS50261"/>
    </source>
</evidence>
<organism evidence="18 19">
    <name type="scientific">Tropilaelaps mercedesae</name>
    <dbReference type="NCBI Taxonomy" id="418985"/>
    <lineage>
        <taxon>Eukaryota</taxon>
        <taxon>Metazoa</taxon>
        <taxon>Ecdysozoa</taxon>
        <taxon>Arthropoda</taxon>
        <taxon>Chelicerata</taxon>
        <taxon>Arachnida</taxon>
        <taxon>Acari</taxon>
        <taxon>Parasitiformes</taxon>
        <taxon>Mesostigmata</taxon>
        <taxon>Gamasina</taxon>
        <taxon>Dermanyssoidea</taxon>
        <taxon>Laelapidae</taxon>
        <taxon>Tropilaelaps</taxon>
    </lineage>
</organism>
<name>A0A1V9X2V6_9ACAR</name>
<dbReference type="GO" id="GO:0042813">
    <property type="term" value="F:Wnt receptor activity"/>
    <property type="evidence" value="ECO:0007669"/>
    <property type="project" value="TreeGrafter"/>
</dbReference>
<gene>
    <name evidence="18" type="ORF">BIW11_02148</name>
</gene>
<evidence type="ECO:0000256" key="3">
    <source>
        <dbReference type="ARBA" id="ARBA00022473"/>
    </source>
</evidence>
<dbReference type="InterPro" id="IPR017981">
    <property type="entry name" value="GPCR_2-like_7TM"/>
</dbReference>
<dbReference type="EMBL" id="MNPL01027706">
    <property type="protein sequence ID" value="OQR67726.1"/>
    <property type="molecule type" value="Genomic_DNA"/>
</dbReference>
<feature type="domain" description="FZ" evidence="16">
    <location>
        <begin position="27"/>
        <end position="146"/>
    </location>
</feature>
<keyword evidence="19" id="KW-1185">Reference proteome</keyword>
<comment type="caution">
    <text evidence="13">Lacks conserved residue(s) required for the propagation of feature annotation.</text>
</comment>
<evidence type="ECO:0000256" key="9">
    <source>
        <dbReference type="ARBA" id="ARBA00023136"/>
    </source>
</evidence>
<feature type="transmembrane region" description="Helical" evidence="14">
    <location>
        <begin position="334"/>
        <end position="352"/>
    </location>
</feature>
<feature type="transmembrane region" description="Helical" evidence="14">
    <location>
        <begin position="231"/>
        <end position="253"/>
    </location>
</feature>
<evidence type="ECO:0000259" key="16">
    <source>
        <dbReference type="PROSITE" id="PS50038"/>
    </source>
</evidence>
<keyword evidence="5" id="KW-0879">Wnt signaling pathway</keyword>
<keyword evidence="10 13" id="KW-1015">Disulfide bond</keyword>
<feature type="disulfide bond" evidence="13">
    <location>
        <begin position="40"/>
        <end position="86"/>
    </location>
</feature>
<dbReference type="PROSITE" id="PS50038">
    <property type="entry name" value="FZ"/>
    <property type="match status" value="1"/>
</dbReference>
<feature type="signal peptide" evidence="15">
    <location>
        <begin position="1"/>
        <end position="20"/>
    </location>
</feature>
<keyword evidence="12" id="KW-0325">Glycoprotein</keyword>
<keyword evidence="11" id="KW-0675">Receptor</keyword>
<dbReference type="InterPro" id="IPR020067">
    <property type="entry name" value="Frizzled_dom"/>
</dbReference>
<dbReference type="Proteomes" id="UP000192247">
    <property type="component" value="Unassembled WGS sequence"/>
</dbReference>
<dbReference type="SMART" id="SM00063">
    <property type="entry name" value="FRI"/>
    <property type="match status" value="1"/>
</dbReference>
<comment type="similarity">
    <text evidence="2">Belongs to the G-protein coupled receptor Fz/Smo family.</text>
</comment>
<reference evidence="18 19" key="1">
    <citation type="journal article" date="2017" name="Gigascience">
        <title>Draft genome of the honey bee ectoparasitic mite, Tropilaelaps mercedesae, is shaped by the parasitic life history.</title>
        <authorList>
            <person name="Dong X."/>
            <person name="Armstrong S.D."/>
            <person name="Xia D."/>
            <person name="Makepeace B.L."/>
            <person name="Darby A.C."/>
            <person name="Kadowaki T."/>
        </authorList>
    </citation>
    <scope>NUCLEOTIDE SEQUENCE [LARGE SCALE GENOMIC DNA]</scope>
    <source>
        <strain evidence="18">Wuxi-XJTLU</strain>
    </source>
</reference>
<feature type="transmembrane region" description="Helical" evidence="14">
    <location>
        <begin position="409"/>
        <end position="434"/>
    </location>
</feature>
<evidence type="ECO:0000256" key="8">
    <source>
        <dbReference type="ARBA" id="ARBA00022989"/>
    </source>
</evidence>
<dbReference type="GO" id="GO:0035567">
    <property type="term" value="P:non-canonical Wnt signaling pathway"/>
    <property type="evidence" value="ECO:0007669"/>
    <property type="project" value="TreeGrafter"/>
</dbReference>
<comment type="subcellular location">
    <subcellularLocation>
        <location evidence="1">Cell membrane</location>
        <topology evidence="1">Multi-pass membrane protein</topology>
    </subcellularLocation>
</comment>
<evidence type="ECO:0000256" key="2">
    <source>
        <dbReference type="ARBA" id="ARBA00008077"/>
    </source>
</evidence>
<evidence type="ECO:0000256" key="14">
    <source>
        <dbReference type="SAM" id="Phobius"/>
    </source>
</evidence>
<dbReference type="PROSITE" id="PS50261">
    <property type="entry name" value="G_PROTEIN_RECEP_F2_4"/>
    <property type="match status" value="1"/>
</dbReference>
<sequence length="536" mass="61023">MDTLYVVFVLWSICIAPGSCFQHQPLEDHGRCELITIPLCKDIKYNMTIFPNLLNHQKQDDAATDAHPFVHLIKAKCSPDLQFFLCTVYAPVCTVLPHPIPPCRPLCERARRNCAPLMEKFGYNWPDNLGCEQYPVSPKEKICVGNETEPHDHATSSPPIYGGSVGGYGSYKPTGNRQNSTKNHGFLCPKEFTVPPHLEYVFKIGGKEVKHCGMPCYNMFFRGDNLHLARYWIGILAIISAASTFFTVCTYLIDTRRFPYPERPIIFLSLCNFMVALVYIVGFFMDKSVACNAPFAAPNGERNIRMEHTIAQNNKKEICTIMFMVLYFFSMSGALWWLALTLAWFLASALHWSQEAIESLASHYFHMIAWSLSAIKTIIVLAMGKMEGDLLSGVCYVGIWNMDALRNFVLIPMLFYVMLGILFLLIGITSLCHVRTVMKHDGTRTDKLERLMGRIGLFSLLYLAPTLTVLGCLFYEQANLDRWLLAWQWDVHREGKQMLLNSTQAEEEAKVRNYFLKLKLFQPNYSSKTIVSSLVT</sequence>
<dbReference type="Pfam" id="PF01392">
    <property type="entry name" value="Fz"/>
    <property type="match status" value="1"/>
</dbReference>
<dbReference type="AlphaFoldDB" id="A0A1V9X2V6"/>
<dbReference type="OrthoDB" id="10053709at2759"/>
<protein>
    <submittedName>
        <fullName evidence="18">Frizzled-1-like</fullName>
    </submittedName>
</protein>
<dbReference type="FunFam" id="1.10.2000.10:FF:000016">
    <property type="entry name" value="Frizzled"/>
    <property type="match status" value="1"/>
</dbReference>
<dbReference type="PRINTS" id="PR00489">
    <property type="entry name" value="FRIZZLED"/>
</dbReference>
<feature type="transmembrane region" description="Helical" evidence="14">
    <location>
        <begin position="364"/>
        <end position="384"/>
    </location>
</feature>
<evidence type="ECO:0000256" key="4">
    <source>
        <dbReference type="ARBA" id="ARBA00022475"/>
    </source>
</evidence>
<keyword evidence="8 14" id="KW-1133">Transmembrane helix</keyword>
<feature type="disulfide bond" evidence="13">
    <location>
        <begin position="32"/>
        <end position="93"/>
    </location>
</feature>
<dbReference type="InParanoid" id="A0A1V9X2V6"/>
<dbReference type="SUPFAM" id="SSF63501">
    <property type="entry name" value="Frizzled cysteine-rich domain"/>
    <property type="match status" value="1"/>
</dbReference>
<comment type="caution">
    <text evidence="18">The sequence shown here is derived from an EMBL/GenBank/DDBJ whole genome shotgun (WGS) entry which is preliminary data.</text>
</comment>
<dbReference type="GO" id="GO:0017147">
    <property type="term" value="F:Wnt-protein binding"/>
    <property type="evidence" value="ECO:0007669"/>
    <property type="project" value="TreeGrafter"/>
</dbReference>
<dbReference type="InterPro" id="IPR036790">
    <property type="entry name" value="Frizzled_dom_sf"/>
</dbReference>
<accession>A0A1V9X2V6</accession>
<feature type="domain" description="G-protein coupled receptors family 2 profile 2" evidence="17">
    <location>
        <begin position="229"/>
        <end position="536"/>
    </location>
</feature>
<dbReference type="InterPro" id="IPR000539">
    <property type="entry name" value="Frizzled/Smoothened_7TM"/>
</dbReference>
<keyword evidence="7 15" id="KW-0732">Signal</keyword>
<dbReference type="GO" id="GO:0060070">
    <property type="term" value="P:canonical Wnt signaling pathway"/>
    <property type="evidence" value="ECO:0007669"/>
    <property type="project" value="TreeGrafter"/>
</dbReference>
<dbReference type="PANTHER" id="PTHR11309:SF47">
    <property type="entry name" value="FRIZZLED"/>
    <property type="match status" value="1"/>
</dbReference>
<evidence type="ECO:0000256" key="13">
    <source>
        <dbReference type="PROSITE-ProRule" id="PRU00090"/>
    </source>
</evidence>
<feature type="chain" id="PRO_5013252378" evidence="15">
    <location>
        <begin position="21"/>
        <end position="536"/>
    </location>
</feature>